<evidence type="ECO:0000313" key="3">
    <source>
        <dbReference type="Proteomes" id="UP000003327"/>
    </source>
</evidence>
<organism evidence="2 3">
    <name type="scientific">Prevotella veroralis F0319</name>
    <dbReference type="NCBI Taxonomy" id="649761"/>
    <lineage>
        <taxon>Bacteria</taxon>
        <taxon>Pseudomonadati</taxon>
        <taxon>Bacteroidota</taxon>
        <taxon>Bacteroidia</taxon>
        <taxon>Bacteroidales</taxon>
        <taxon>Prevotellaceae</taxon>
        <taxon>Prevotella</taxon>
    </lineage>
</organism>
<evidence type="ECO:0000313" key="2">
    <source>
        <dbReference type="EMBL" id="EEX19972.1"/>
    </source>
</evidence>
<accession>C9MKK4</accession>
<dbReference type="STRING" id="649761.HMPREF0973_00112"/>
<dbReference type="HOGENOM" id="CLU_3156439_0_0_10"/>
<comment type="caution">
    <text evidence="2">The sequence shown here is derived from an EMBL/GenBank/DDBJ whole genome shotgun (WGS) entry which is preliminary data.</text>
</comment>
<feature type="region of interest" description="Disordered" evidence="1">
    <location>
        <begin position="1"/>
        <end position="48"/>
    </location>
</feature>
<dbReference type="Proteomes" id="UP000003327">
    <property type="component" value="Unassembled WGS sequence"/>
</dbReference>
<gene>
    <name evidence="2" type="ORF">HMPREF0973_00112</name>
</gene>
<reference evidence="2 3" key="1">
    <citation type="submission" date="2009-09" db="EMBL/GenBank/DDBJ databases">
        <authorList>
            <person name="Weinstock G."/>
            <person name="Sodergren E."/>
            <person name="Clifton S."/>
            <person name="Fulton L."/>
            <person name="Fulton B."/>
            <person name="Courtney L."/>
            <person name="Fronick C."/>
            <person name="Harrison M."/>
            <person name="Strong C."/>
            <person name="Farmer C."/>
            <person name="Delahaunty K."/>
            <person name="Markovic C."/>
            <person name="Hall O."/>
            <person name="Minx P."/>
            <person name="Tomlinson C."/>
            <person name="Mitreva M."/>
            <person name="Nelson J."/>
            <person name="Hou S."/>
            <person name="Wollam A."/>
            <person name="Pepin K.H."/>
            <person name="Johnson M."/>
            <person name="Bhonagiri V."/>
            <person name="Nash W.E."/>
            <person name="Warren W."/>
            <person name="Chinwalla A."/>
            <person name="Mardis E.R."/>
            <person name="Wilson R.K."/>
        </authorList>
    </citation>
    <scope>NUCLEOTIDE SEQUENCE [LARGE SCALE GENOMIC DNA]</scope>
    <source>
        <strain evidence="2 3">F0319</strain>
    </source>
</reference>
<proteinExistence type="predicted"/>
<evidence type="ECO:0000256" key="1">
    <source>
        <dbReference type="SAM" id="MobiDB-lite"/>
    </source>
</evidence>
<name>C9MKK4_9BACT</name>
<dbReference type="AlphaFoldDB" id="C9MKK4"/>
<sequence>MEVKPLETPPNLPERKRRSLTPNPTTASPPPPLRMEQPHPASPKGRSS</sequence>
<protein>
    <submittedName>
        <fullName evidence="2">Uncharacterized protein</fullName>
    </submittedName>
</protein>
<dbReference type="EMBL" id="ACVA01000004">
    <property type="protein sequence ID" value="EEX19972.1"/>
    <property type="molecule type" value="Genomic_DNA"/>
</dbReference>
<keyword evidence="3" id="KW-1185">Reference proteome</keyword>